<keyword evidence="4" id="KW-1185">Reference proteome</keyword>
<organism evidence="3 4">
    <name type="scientific">Atribacter laminatus</name>
    <dbReference type="NCBI Taxonomy" id="2847778"/>
    <lineage>
        <taxon>Bacteria</taxon>
        <taxon>Pseudomonadati</taxon>
        <taxon>Atribacterota</taxon>
        <taxon>Atribacteria</taxon>
        <taxon>Atribacterales</taxon>
        <taxon>Atribacteraceae</taxon>
        <taxon>Atribacter</taxon>
    </lineage>
</organism>
<evidence type="ECO:0000313" key="4">
    <source>
        <dbReference type="Proteomes" id="UP000594463"/>
    </source>
</evidence>
<evidence type="ECO:0000313" key="3">
    <source>
        <dbReference type="EMBL" id="QPM67847.1"/>
    </source>
</evidence>
<dbReference type="PANTHER" id="PTHR43649:SF12">
    <property type="entry name" value="DIACETYLCHITOBIOSE BINDING PROTEIN DASA"/>
    <property type="match status" value="1"/>
</dbReference>
<dbReference type="Proteomes" id="UP000594463">
    <property type="component" value="Chromosome"/>
</dbReference>
<dbReference type="SUPFAM" id="SSF53850">
    <property type="entry name" value="Periplasmic binding protein-like II"/>
    <property type="match status" value="1"/>
</dbReference>
<evidence type="ECO:0000256" key="2">
    <source>
        <dbReference type="ARBA" id="ARBA00008520"/>
    </source>
</evidence>
<gene>
    <name evidence="3" type="primary">eltP_6</name>
    <name evidence="3" type="ORF">RT761_01060</name>
</gene>
<accession>A0A7T1F2J3</accession>
<dbReference type="EMBL" id="CP065383">
    <property type="protein sequence ID" value="QPM67847.1"/>
    <property type="molecule type" value="Genomic_DNA"/>
</dbReference>
<comment type="similarity">
    <text evidence="2">Belongs to the bacterial solute-binding protein 1 family.</text>
</comment>
<dbReference type="PANTHER" id="PTHR43649">
    <property type="entry name" value="ARABINOSE-BINDING PROTEIN-RELATED"/>
    <property type="match status" value="1"/>
</dbReference>
<name>A0A7T1F2J3_ATRLM</name>
<dbReference type="InterPro" id="IPR050490">
    <property type="entry name" value="Bact_solute-bd_prot1"/>
</dbReference>
<protein>
    <submittedName>
        <fullName evidence="3">Erythritol/L-threitol-binding protein</fullName>
    </submittedName>
</protein>
<reference evidence="3 4" key="1">
    <citation type="journal article" date="2021" name="Nat. Commun.">
        <title>Isolation of a member of the candidate phylum Atribacteria reveals a unique cell membrane structure.</title>
        <authorList>
            <person name="Taiki K."/>
            <person name="Nobu M.K."/>
            <person name="Kusada H."/>
            <person name="Meng X.-Y."/>
            <person name="Hosoki N."/>
            <person name="Uematsu K."/>
            <person name="Yoshioka H."/>
            <person name="Kamagata Y."/>
            <person name="Tamaki H."/>
        </authorList>
    </citation>
    <scope>NUCLEOTIDE SEQUENCE [LARGE SCALE GENOMIC DNA]</scope>
    <source>
        <strain evidence="3 4">RT761</strain>
    </source>
</reference>
<evidence type="ECO:0000256" key="1">
    <source>
        <dbReference type="ARBA" id="ARBA00004418"/>
    </source>
</evidence>
<comment type="subcellular location">
    <subcellularLocation>
        <location evidence="1">Periplasm</location>
    </subcellularLocation>
</comment>
<dbReference type="Gene3D" id="3.40.190.10">
    <property type="entry name" value="Periplasmic binding protein-like II"/>
    <property type="match status" value="2"/>
</dbReference>
<sequence>MFTKNIKKAIMLILSVMIFISISTFSYAEVNWTKYSGTEITVMCWTRPELEAARLLIPEFEAKTGIKVNWIVMDAWELRAKIAREYALGQPTMDGWFYHPSQQELAIQVGNFQVDQMEYINNPELTPEDWDFDDFLPVGKEGNTVFSKNGGYSLSFTSQPTGLWYRKDLLEENGLLVPKTFEEAEVAAKKLTIDSDGDEKIDLYGWIGRGQGFQTITRIGGFLFGYGGAWWTHDRKSAIDKPETLRGINEYARMLTTYGPPSPLELGWLEVAKLFADGKAAMMPESGEHAFMFEDPTKSSVQGKIGMAPYPSGPAGIAIPTELLSYGIPIDAKNKEASWLFAQWLANKENMKKMLIGGGAVVRASSWDDPEIVPVNKEWADYVKYSLQFGSDYFVNLACVPLTEVREKWGEVVDYAMSGEADLENFAKTKAEEINAIITRDETGLDIYMDPRFSYMPYDVYRSK</sequence>
<dbReference type="KEGG" id="alam:RT761_01060"/>
<dbReference type="Pfam" id="PF01547">
    <property type="entry name" value="SBP_bac_1"/>
    <property type="match status" value="1"/>
</dbReference>
<proteinExistence type="inferred from homology"/>
<dbReference type="RefSeq" id="WP_218113025.1">
    <property type="nucleotide sequence ID" value="NZ_CP065383.1"/>
</dbReference>
<dbReference type="GO" id="GO:0042597">
    <property type="term" value="C:periplasmic space"/>
    <property type="evidence" value="ECO:0007669"/>
    <property type="project" value="UniProtKB-SubCell"/>
</dbReference>
<dbReference type="AlphaFoldDB" id="A0A7T1F2J3"/>
<dbReference type="InterPro" id="IPR006059">
    <property type="entry name" value="SBP"/>
</dbReference>